<sequence length="475" mass="52257">MNQGSQQLPPHNPPSPTPSMTFTSAEIAKNSVSNGSADQKKDILVTTSGVGSSCQGAVGVTPGLRLHLHTGSSGPSPSATTSDSAPSTPTSPRYVPSELPPVLKYYPNGWIPKPGDIVRFKETEPWGTARMTVDFIDTHTMKGAKKNPDGSYTTFPDCYATGDFFTHAKARFGIVSLVYEDRGEATVLPMDDYREDRSMDKLCLNIRHVDDLCYVPKNLTVQEDLTLVVVTSGTWSGPKAQSVVVLNRPAQVRFDSRMEYMQARLTSYSISDLHVIKKKAEKLAECFYDRSRVNLGRYTFLGGVSTQPYFSHDSLVIASPAARLDGKLGWLIFAHHRCVQHENRLKEEFAAVTWSNPWMPVRANIQQDLYNAGLKRQALASNLQQHIIDYYFQHNPGSGYGYLVGASTSALNVSNPSTLQAYGSLNFNQPREHSEQAGNHHNDSLQPIDSPTSQPGDNGRTEVTWGNSKGSEGQE</sequence>
<keyword evidence="3" id="KW-1185">Reference proteome</keyword>
<feature type="compositionally biased region" description="Basic and acidic residues" evidence="1">
    <location>
        <begin position="430"/>
        <end position="443"/>
    </location>
</feature>
<gene>
    <name evidence="2" type="ORF">P154DRAFT_579038</name>
</gene>
<feature type="compositionally biased region" description="Polar residues" evidence="1">
    <location>
        <begin position="444"/>
        <end position="456"/>
    </location>
</feature>
<feature type="region of interest" description="Disordered" evidence="1">
    <location>
        <begin position="430"/>
        <end position="475"/>
    </location>
</feature>
<dbReference type="Proteomes" id="UP000799779">
    <property type="component" value="Unassembled WGS sequence"/>
</dbReference>
<accession>A0A6A5WHZ8</accession>
<feature type="compositionally biased region" description="Polar residues" evidence="1">
    <location>
        <begin position="464"/>
        <end position="475"/>
    </location>
</feature>
<name>A0A6A5WHZ8_9PLEO</name>
<reference evidence="2" key="1">
    <citation type="journal article" date="2020" name="Stud. Mycol.">
        <title>101 Dothideomycetes genomes: a test case for predicting lifestyles and emergence of pathogens.</title>
        <authorList>
            <person name="Haridas S."/>
            <person name="Albert R."/>
            <person name="Binder M."/>
            <person name="Bloem J."/>
            <person name="Labutti K."/>
            <person name="Salamov A."/>
            <person name="Andreopoulos B."/>
            <person name="Baker S."/>
            <person name="Barry K."/>
            <person name="Bills G."/>
            <person name="Bluhm B."/>
            <person name="Cannon C."/>
            <person name="Castanera R."/>
            <person name="Culley D."/>
            <person name="Daum C."/>
            <person name="Ezra D."/>
            <person name="Gonzalez J."/>
            <person name="Henrissat B."/>
            <person name="Kuo A."/>
            <person name="Liang C."/>
            <person name="Lipzen A."/>
            <person name="Lutzoni F."/>
            <person name="Magnuson J."/>
            <person name="Mondo S."/>
            <person name="Nolan M."/>
            <person name="Ohm R."/>
            <person name="Pangilinan J."/>
            <person name="Park H.-J."/>
            <person name="Ramirez L."/>
            <person name="Alfaro M."/>
            <person name="Sun H."/>
            <person name="Tritt A."/>
            <person name="Yoshinaga Y."/>
            <person name="Zwiers L.-H."/>
            <person name="Turgeon B."/>
            <person name="Goodwin S."/>
            <person name="Spatafora J."/>
            <person name="Crous P."/>
            <person name="Grigoriev I."/>
        </authorList>
    </citation>
    <scope>NUCLEOTIDE SEQUENCE</scope>
    <source>
        <strain evidence="2">CBS 123094</strain>
    </source>
</reference>
<feature type="region of interest" description="Disordered" evidence="1">
    <location>
        <begin position="65"/>
        <end position="98"/>
    </location>
</feature>
<protein>
    <submittedName>
        <fullName evidence="2">Uncharacterized protein</fullName>
    </submittedName>
</protein>
<dbReference type="EMBL" id="ML977615">
    <property type="protein sequence ID" value="KAF1997286.1"/>
    <property type="molecule type" value="Genomic_DNA"/>
</dbReference>
<proteinExistence type="predicted"/>
<feature type="region of interest" description="Disordered" evidence="1">
    <location>
        <begin position="1"/>
        <end position="40"/>
    </location>
</feature>
<evidence type="ECO:0000256" key="1">
    <source>
        <dbReference type="SAM" id="MobiDB-lite"/>
    </source>
</evidence>
<organism evidence="2 3">
    <name type="scientific">Amniculicola lignicola CBS 123094</name>
    <dbReference type="NCBI Taxonomy" id="1392246"/>
    <lineage>
        <taxon>Eukaryota</taxon>
        <taxon>Fungi</taxon>
        <taxon>Dikarya</taxon>
        <taxon>Ascomycota</taxon>
        <taxon>Pezizomycotina</taxon>
        <taxon>Dothideomycetes</taxon>
        <taxon>Pleosporomycetidae</taxon>
        <taxon>Pleosporales</taxon>
        <taxon>Amniculicolaceae</taxon>
        <taxon>Amniculicola</taxon>
    </lineage>
</organism>
<evidence type="ECO:0000313" key="2">
    <source>
        <dbReference type="EMBL" id="KAF1997286.1"/>
    </source>
</evidence>
<dbReference type="AlphaFoldDB" id="A0A6A5WHZ8"/>
<feature type="compositionally biased region" description="Low complexity" evidence="1">
    <location>
        <begin position="70"/>
        <end position="92"/>
    </location>
</feature>
<evidence type="ECO:0000313" key="3">
    <source>
        <dbReference type="Proteomes" id="UP000799779"/>
    </source>
</evidence>